<comment type="caution">
    <text evidence="1">The sequence shown here is derived from an EMBL/GenBank/DDBJ whole genome shotgun (WGS) entry which is preliminary data.</text>
</comment>
<dbReference type="EMBL" id="BARV01033965">
    <property type="protein sequence ID" value="GAI55732.1"/>
    <property type="molecule type" value="Genomic_DNA"/>
</dbReference>
<reference evidence="1" key="1">
    <citation type="journal article" date="2014" name="Front. Microbiol.">
        <title>High frequency of phylogenetically diverse reductive dehalogenase-homologous genes in deep subseafloor sedimentary metagenomes.</title>
        <authorList>
            <person name="Kawai M."/>
            <person name="Futagami T."/>
            <person name="Toyoda A."/>
            <person name="Takaki Y."/>
            <person name="Nishi S."/>
            <person name="Hori S."/>
            <person name="Arai W."/>
            <person name="Tsubouchi T."/>
            <person name="Morono Y."/>
            <person name="Uchiyama I."/>
            <person name="Ito T."/>
            <person name="Fujiyama A."/>
            <person name="Inagaki F."/>
            <person name="Takami H."/>
        </authorList>
    </citation>
    <scope>NUCLEOTIDE SEQUENCE</scope>
    <source>
        <strain evidence="1">Expedition CK06-06</strain>
    </source>
</reference>
<feature type="non-terminal residue" evidence="1">
    <location>
        <position position="1"/>
    </location>
</feature>
<accession>X1PHG3</accession>
<name>X1PHG3_9ZZZZ</name>
<protein>
    <submittedName>
        <fullName evidence="1">Uncharacterized protein</fullName>
    </submittedName>
</protein>
<dbReference type="AlphaFoldDB" id="X1PHG3"/>
<gene>
    <name evidence="1" type="ORF">S06H3_53282</name>
</gene>
<organism evidence="1">
    <name type="scientific">marine sediment metagenome</name>
    <dbReference type="NCBI Taxonomy" id="412755"/>
    <lineage>
        <taxon>unclassified sequences</taxon>
        <taxon>metagenomes</taxon>
        <taxon>ecological metagenomes</taxon>
    </lineage>
</organism>
<proteinExistence type="predicted"/>
<sequence>WEHPGKEKQYPEVEEKVCGDKVELWVGDEQGKWELALVPVEGVEPCKRALNSLINHYIKDPRVAEIIRAADQLKEMAAPLRSDLLLVINRRMFKGVCSICCDMGVG</sequence>
<evidence type="ECO:0000313" key="1">
    <source>
        <dbReference type="EMBL" id="GAI55732.1"/>
    </source>
</evidence>